<evidence type="ECO:0008006" key="4">
    <source>
        <dbReference type="Google" id="ProtNLM"/>
    </source>
</evidence>
<organism evidence="2 3">
    <name type="scientific">Actinidia rufa</name>
    <dbReference type="NCBI Taxonomy" id="165716"/>
    <lineage>
        <taxon>Eukaryota</taxon>
        <taxon>Viridiplantae</taxon>
        <taxon>Streptophyta</taxon>
        <taxon>Embryophyta</taxon>
        <taxon>Tracheophyta</taxon>
        <taxon>Spermatophyta</taxon>
        <taxon>Magnoliopsida</taxon>
        <taxon>eudicotyledons</taxon>
        <taxon>Gunneridae</taxon>
        <taxon>Pentapetalae</taxon>
        <taxon>asterids</taxon>
        <taxon>Ericales</taxon>
        <taxon>Actinidiaceae</taxon>
        <taxon>Actinidia</taxon>
    </lineage>
</organism>
<feature type="compositionally biased region" description="Basic residues" evidence="1">
    <location>
        <begin position="21"/>
        <end position="30"/>
    </location>
</feature>
<feature type="region of interest" description="Disordered" evidence="1">
    <location>
        <begin position="187"/>
        <end position="224"/>
    </location>
</feature>
<dbReference type="CDD" id="cd00303">
    <property type="entry name" value="retropepsin_like"/>
    <property type="match status" value="1"/>
</dbReference>
<dbReference type="SUPFAM" id="SSF50630">
    <property type="entry name" value="Acid proteases"/>
    <property type="match status" value="1"/>
</dbReference>
<dbReference type="Gene3D" id="2.40.70.10">
    <property type="entry name" value="Acid Proteases"/>
    <property type="match status" value="1"/>
</dbReference>
<accession>A0A7J0DXU2</accession>
<evidence type="ECO:0000313" key="3">
    <source>
        <dbReference type="Proteomes" id="UP000585474"/>
    </source>
</evidence>
<protein>
    <recommendedName>
        <fullName evidence="4">CCHC-type domain-containing protein</fullName>
    </recommendedName>
</protein>
<dbReference type="PANTHER" id="PTHR15503:SF42">
    <property type="entry name" value="ZINC FINGER, CCHC-TYPE, RETROTRANSPOSON GAG DOMAIN, ASPARTIC PEPTIDASE DOMAIN PROTEIN-RELATED"/>
    <property type="match status" value="1"/>
</dbReference>
<dbReference type="OrthoDB" id="1751327at2759"/>
<sequence>MPVNISSRNARGRANSLTGARRARGARGARRSLDDGDDHQESVMGGRASAPVENVGNVRGAPPTVLGVPIRATENRATTAMKAFLQLRLPTFKGESNPLVAEDWLEQVTRALDTILVTEKELRVLFASYQLQGLSRFVKVFVPTEEEKAKQFMRGLRPSIRNKIARNLIKVYSTMVSSVAANEETLNKTRKIQNPKSQCERTSNQSERRSFKKPKNSTAQQQYHTRSLPATFVVSSGQTYRGGSICFGCHQLGHRVMDCSLKEGEQSGSYRIATTYSGQRMHGWVYAMTSAAGPSGTVGQQEQQLDTSVVRGTLLMFNSRARVLINTGASHSFIASSFALALGFKVEVLDSVLMLDTPVGGRTTLRRVYKSCEIEIGDKCFVFDFIVLDMTSFDVIIGMDWLTDYWATIDCVRHQVTFCTLRGDRFHFMGDRGCDFVPLSIDVSRQEELNFSFLGLFGRRR</sequence>
<comment type="caution">
    <text evidence="2">The sequence shown here is derived from an EMBL/GenBank/DDBJ whole genome shotgun (WGS) entry which is preliminary data.</text>
</comment>
<feature type="region of interest" description="Disordered" evidence="1">
    <location>
        <begin position="1"/>
        <end position="58"/>
    </location>
</feature>
<dbReference type="InterPro" id="IPR021109">
    <property type="entry name" value="Peptidase_aspartic_dom_sf"/>
</dbReference>
<evidence type="ECO:0000256" key="1">
    <source>
        <dbReference type="SAM" id="MobiDB-lite"/>
    </source>
</evidence>
<proteinExistence type="predicted"/>
<dbReference type="Proteomes" id="UP000585474">
    <property type="component" value="Unassembled WGS sequence"/>
</dbReference>
<keyword evidence="3" id="KW-1185">Reference proteome</keyword>
<dbReference type="AlphaFoldDB" id="A0A7J0DXU2"/>
<dbReference type="Pfam" id="PF08284">
    <property type="entry name" value="RVP_2"/>
    <property type="match status" value="1"/>
</dbReference>
<reference evidence="3" key="1">
    <citation type="submission" date="2019-07" db="EMBL/GenBank/DDBJ databases">
        <title>De Novo Assembly of kiwifruit Actinidia rufa.</title>
        <authorList>
            <person name="Sugita-Konishi S."/>
            <person name="Sato K."/>
            <person name="Mori E."/>
            <person name="Abe Y."/>
            <person name="Kisaki G."/>
            <person name="Hamano K."/>
            <person name="Suezawa K."/>
            <person name="Otani M."/>
            <person name="Fukuda T."/>
            <person name="Manabe T."/>
            <person name="Gomi K."/>
            <person name="Tabuchi M."/>
            <person name="Akimitsu K."/>
            <person name="Kataoka I."/>
        </authorList>
    </citation>
    <scope>NUCLEOTIDE SEQUENCE [LARGE SCALE GENOMIC DNA]</scope>
    <source>
        <strain evidence="3">cv. Fuchu</strain>
    </source>
</reference>
<evidence type="ECO:0000313" key="2">
    <source>
        <dbReference type="EMBL" id="GFS44985.1"/>
    </source>
</evidence>
<dbReference type="EMBL" id="BJWL01000442">
    <property type="protein sequence ID" value="GFS44985.1"/>
    <property type="molecule type" value="Genomic_DNA"/>
</dbReference>
<feature type="compositionally biased region" description="Polar residues" evidence="1">
    <location>
        <begin position="194"/>
        <end position="205"/>
    </location>
</feature>
<gene>
    <name evidence="2" type="ORF">Acr_00g0093390</name>
</gene>
<dbReference type="PANTHER" id="PTHR15503">
    <property type="entry name" value="LDOC1 RELATED"/>
    <property type="match status" value="1"/>
</dbReference>
<name>A0A7J0DXU2_9ERIC</name>
<dbReference type="InterPro" id="IPR032567">
    <property type="entry name" value="RTL1-rel"/>
</dbReference>